<dbReference type="Pfam" id="PF02457">
    <property type="entry name" value="DAC"/>
    <property type="match status" value="1"/>
</dbReference>
<dbReference type="PROSITE" id="PS51794">
    <property type="entry name" value="DAC"/>
    <property type="match status" value="1"/>
</dbReference>
<evidence type="ECO:0000256" key="10">
    <source>
        <dbReference type="ARBA" id="ARBA00023204"/>
    </source>
</evidence>
<dbReference type="AlphaFoldDB" id="A0A0J8G402"/>
<dbReference type="EMBL" id="LFVU01000008">
    <property type="protein sequence ID" value="KMT22431.1"/>
    <property type="molecule type" value="Genomic_DNA"/>
</dbReference>
<dbReference type="SUPFAM" id="SSF47781">
    <property type="entry name" value="RuvA domain 2-like"/>
    <property type="match status" value="1"/>
</dbReference>
<reference evidence="13 14" key="1">
    <citation type="submission" date="2015-06" db="EMBL/GenBank/DDBJ databases">
        <title>Draft genome sequence of the purine-degrading Clostridium cylindrosporum HC-1 (DSM 605).</title>
        <authorList>
            <person name="Poehlein A."/>
            <person name="Schiel-Bengelsdorf B."/>
            <person name="Bengelsdorf F."/>
            <person name="Daniel R."/>
            <person name="Duerre P."/>
        </authorList>
    </citation>
    <scope>NUCLEOTIDE SEQUENCE [LARGE SCALE GENOMIC DNA]</scope>
    <source>
        <strain evidence="13 14">DSM 605</strain>
    </source>
</reference>
<comment type="caution">
    <text evidence="13">The sequence shown here is derived from an EMBL/GenBank/DDBJ whole genome shotgun (WGS) entry which is preliminary data.</text>
</comment>
<dbReference type="Gene3D" id="1.20.1260.110">
    <property type="entry name" value="DNA integrity scanning linker region"/>
    <property type="match status" value="1"/>
</dbReference>
<dbReference type="SUPFAM" id="SSF143597">
    <property type="entry name" value="YojJ-like"/>
    <property type="match status" value="1"/>
</dbReference>
<dbReference type="Proteomes" id="UP000036756">
    <property type="component" value="Unassembled WGS sequence"/>
</dbReference>
<comment type="function">
    <text evidence="11">Has also diadenylate cyclase activity, catalyzing the condensation of 2 ATP molecules into cyclic di-AMP (c-di-AMP). c-di-AMP acts as a signaling molecule that couples DNA integrity with progression of sporulation. The rise in c-di-AMP level generated by DisA while scanning the chromosome, operates as a positive signal that advances sporulation; upon encountering a lesion, the DisA focus arrests at the damaged site and halts c-di-AMP synthesis.</text>
</comment>
<evidence type="ECO:0000256" key="6">
    <source>
        <dbReference type="ARBA" id="ARBA00022763"/>
    </source>
</evidence>
<sequence>MKDCREKNLLDLLSIMAPGTSLRDGLENVLKAKTGGLIVIGDEEEIMKITDGGFYINSEYSPAYLYELAKMDGAIVISTDMKRIIYANAQLLPDASINTRETGTRHRTAERVSKQTGGIVIAISQRRNLITVYRGNLKYILKDTNTVLNKANQAVQTLERYKVVLDEAITNISALEFEDLVTVYDVANTVQRYELVMRIVYEIERFICELGDEGRLVSMQLDDLIGNMEEEGELLIKDYTYEKKDYEEVLKSIKTLSAEDIVELNVICKLLGYSPDSMMETMISSKGYRLLNRIPRMPQSVIENLIKEFMYLKRIMRATIEQLDDVEGIGEARAKAIREGLRKIQEQVLIDRNI</sequence>
<feature type="domain" description="DAC" evidence="12">
    <location>
        <begin position="6"/>
        <end position="144"/>
    </location>
</feature>
<dbReference type="EC" id="2.7.7.85" evidence="11"/>
<dbReference type="Pfam" id="PF00633">
    <property type="entry name" value="HHH"/>
    <property type="match status" value="1"/>
</dbReference>
<organism evidence="13 14">
    <name type="scientific">Clostridium cylindrosporum DSM 605</name>
    <dbReference type="NCBI Taxonomy" id="1121307"/>
    <lineage>
        <taxon>Bacteria</taxon>
        <taxon>Bacillati</taxon>
        <taxon>Bacillota</taxon>
        <taxon>Clostridia</taxon>
        <taxon>Eubacteriales</taxon>
        <taxon>Clostridiaceae</taxon>
        <taxon>Clostridium</taxon>
    </lineage>
</organism>
<dbReference type="InterPro" id="IPR050338">
    <property type="entry name" value="DisA"/>
</dbReference>
<keyword evidence="14" id="KW-1185">Reference proteome</keyword>
<dbReference type="NCBIfam" id="NF010009">
    <property type="entry name" value="PRK13482.1"/>
    <property type="match status" value="1"/>
</dbReference>
<dbReference type="STRING" id="1121307.CLCY_12c00140"/>
<accession>A0A0J8G402</accession>
<keyword evidence="5 11" id="KW-0547">Nucleotide-binding</keyword>
<dbReference type="GO" id="GO:0106408">
    <property type="term" value="F:diadenylate cyclase activity"/>
    <property type="evidence" value="ECO:0007669"/>
    <property type="project" value="UniProtKB-EC"/>
</dbReference>
<dbReference type="InterPro" id="IPR000445">
    <property type="entry name" value="HhH_motif"/>
</dbReference>
<dbReference type="GO" id="GO:0003677">
    <property type="term" value="F:DNA binding"/>
    <property type="evidence" value="ECO:0007669"/>
    <property type="project" value="UniProtKB-UniRule"/>
</dbReference>
<evidence type="ECO:0000256" key="9">
    <source>
        <dbReference type="ARBA" id="ARBA00023125"/>
    </source>
</evidence>
<keyword evidence="8 11" id="KW-0460">Magnesium</keyword>
<dbReference type="OrthoDB" id="41841at2"/>
<proteinExistence type="inferred from homology"/>
<dbReference type="InterPro" id="IPR010994">
    <property type="entry name" value="RuvA_2-like"/>
</dbReference>
<evidence type="ECO:0000256" key="1">
    <source>
        <dbReference type="ARBA" id="ARBA00000877"/>
    </source>
</evidence>
<dbReference type="RefSeq" id="WP_048569999.1">
    <property type="nucleotide sequence ID" value="NZ_LFVU01000008.1"/>
</dbReference>
<evidence type="ECO:0000256" key="2">
    <source>
        <dbReference type="ARBA" id="ARBA00001946"/>
    </source>
</evidence>
<keyword evidence="4 11" id="KW-0548">Nucleotidyltransferase</keyword>
<evidence type="ECO:0000313" key="13">
    <source>
        <dbReference type="EMBL" id="KMT22431.1"/>
    </source>
</evidence>
<dbReference type="PANTHER" id="PTHR34185:SF3">
    <property type="entry name" value="DNA INTEGRITY SCANNING PROTEIN DISA"/>
    <property type="match status" value="1"/>
</dbReference>
<dbReference type="FunFam" id="3.40.1700.10:FF:000001">
    <property type="entry name" value="DNA integrity scanning protein DisA"/>
    <property type="match status" value="1"/>
</dbReference>
<dbReference type="Gene3D" id="3.40.1700.10">
    <property type="entry name" value="DNA integrity scanning protein, DisA, N-terminal domain"/>
    <property type="match status" value="1"/>
</dbReference>
<comment type="function">
    <text evidence="11">Participates in a DNA-damage check-point that is active prior to asymmetric division when DNA is damaged. DisA forms globular foci that rapidly scan along the chromosomes during sporulation, searching for lesions. When a lesion is present, DisA pauses at the lesion site. This triggers a cellular response that culminates in a temporary block in sporulation initiation.</text>
</comment>
<keyword evidence="10 11" id="KW-0234">DNA repair</keyword>
<evidence type="ECO:0000256" key="4">
    <source>
        <dbReference type="ARBA" id="ARBA00022695"/>
    </source>
</evidence>
<dbReference type="GO" id="GO:0006281">
    <property type="term" value="P:DNA repair"/>
    <property type="evidence" value="ECO:0007669"/>
    <property type="project" value="UniProtKB-UniRule"/>
</dbReference>
<evidence type="ECO:0000256" key="3">
    <source>
        <dbReference type="ARBA" id="ARBA00022679"/>
    </source>
</evidence>
<evidence type="ECO:0000313" key="14">
    <source>
        <dbReference type="Proteomes" id="UP000036756"/>
    </source>
</evidence>
<dbReference type="InterPro" id="IPR036888">
    <property type="entry name" value="DNA_integrity_DisA_N_sf"/>
</dbReference>
<evidence type="ECO:0000259" key="12">
    <source>
        <dbReference type="PROSITE" id="PS51794"/>
    </source>
</evidence>
<dbReference type="GO" id="GO:0016787">
    <property type="term" value="F:hydrolase activity"/>
    <property type="evidence" value="ECO:0007669"/>
    <property type="project" value="UniProtKB-ARBA"/>
</dbReference>
<dbReference type="Gene3D" id="1.10.150.20">
    <property type="entry name" value="5' to 3' exonuclease, C-terminal subdomain"/>
    <property type="match status" value="1"/>
</dbReference>
<evidence type="ECO:0000256" key="5">
    <source>
        <dbReference type="ARBA" id="ARBA00022741"/>
    </source>
</evidence>
<comment type="subunit">
    <text evidence="11">Homooctamer.</text>
</comment>
<dbReference type="InterPro" id="IPR038331">
    <property type="entry name" value="DisA_sf"/>
</dbReference>
<name>A0A0J8G402_CLOCY</name>
<evidence type="ECO:0000256" key="8">
    <source>
        <dbReference type="ARBA" id="ARBA00022842"/>
    </source>
</evidence>
<dbReference type="InterPro" id="IPR023763">
    <property type="entry name" value="DNA_integrity_scanning_protein"/>
</dbReference>
<dbReference type="PANTHER" id="PTHR34185">
    <property type="entry name" value="DIADENYLATE CYCLASE"/>
    <property type="match status" value="1"/>
</dbReference>
<evidence type="ECO:0000256" key="7">
    <source>
        <dbReference type="ARBA" id="ARBA00022840"/>
    </source>
</evidence>
<keyword evidence="7 11" id="KW-0067">ATP-binding</keyword>
<dbReference type="Pfam" id="PF10635">
    <property type="entry name" value="DisA-linker"/>
    <property type="match status" value="1"/>
</dbReference>
<feature type="binding site" evidence="11">
    <location>
        <position position="73"/>
    </location>
    <ligand>
        <name>ATP</name>
        <dbReference type="ChEBI" id="CHEBI:30616"/>
    </ligand>
</feature>
<feature type="binding site" evidence="11">
    <location>
        <begin position="104"/>
        <end position="108"/>
    </location>
    <ligand>
        <name>ATP</name>
        <dbReference type="ChEBI" id="CHEBI:30616"/>
    </ligand>
</feature>
<comment type="cofactor">
    <cofactor evidence="2 11">
        <name>Mg(2+)</name>
        <dbReference type="ChEBI" id="CHEBI:18420"/>
    </cofactor>
</comment>
<keyword evidence="6 11" id="KW-0227">DNA damage</keyword>
<dbReference type="InterPro" id="IPR003390">
    <property type="entry name" value="DNA_integrity_scan_DisA_N"/>
</dbReference>
<comment type="similarity">
    <text evidence="11">Belongs to the DisA family.</text>
</comment>
<protein>
    <recommendedName>
        <fullName evidence="11">DNA integrity scanning protein DisA</fullName>
    </recommendedName>
    <alternativeName>
        <fullName evidence="11">Cyclic di-AMP synthase</fullName>
        <shortName evidence="11">c-di-AMP synthase</shortName>
    </alternativeName>
    <alternativeName>
        <fullName evidence="11">Diadenylate cyclase</fullName>
        <ecNumber evidence="11">2.7.7.85</ecNumber>
    </alternativeName>
</protein>
<feature type="binding site" evidence="11">
    <location>
        <position position="91"/>
    </location>
    <ligand>
        <name>ATP</name>
        <dbReference type="ChEBI" id="CHEBI:30616"/>
    </ligand>
</feature>
<dbReference type="HAMAP" id="MF_01438">
    <property type="entry name" value="DisA"/>
    <property type="match status" value="1"/>
</dbReference>
<dbReference type="GO" id="GO:0005524">
    <property type="term" value="F:ATP binding"/>
    <property type="evidence" value="ECO:0007669"/>
    <property type="project" value="UniProtKB-UniRule"/>
</dbReference>
<keyword evidence="9 11" id="KW-0238">DNA-binding</keyword>
<dbReference type="GO" id="GO:0004016">
    <property type="term" value="F:adenylate cyclase activity"/>
    <property type="evidence" value="ECO:0007669"/>
    <property type="project" value="TreeGrafter"/>
</dbReference>
<comment type="catalytic activity">
    <reaction evidence="1 11">
        <text>2 ATP = 3',3'-c-di-AMP + 2 diphosphate</text>
        <dbReference type="Rhea" id="RHEA:35655"/>
        <dbReference type="ChEBI" id="CHEBI:30616"/>
        <dbReference type="ChEBI" id="CHEBI:33019"/>
        <dbReference type="ChEBI" id="CHEBI:71500"/>
        <dbReference type="EC" id="2.7.7.85"/>
    </reaction>
</comment>
<gene>
    <name evidence="11 13" type="primary">disA</name>
    <name evidence="13" type="ORF">CLCY_12c00140</name>
</gene>
<dbReference type="InterPro" id="IPR018906">
    <property type="entry name" value="DNA_integrity_scan_DisA_link"/>
</dbReference>
<dbReference type="GO" id="GO:0140097">
    <property type="term" value="F:catalytic activity, acting on DNA"/>
    <property type="evidence" value="ECO:0007669"/>
    <property type="project" value="UniProtKB-ARBA"/>
</dbReference>
<evidence type="ECO:0000256" key="11">
    <source>
        <dbReference type="HAMAP-Rule" id="MF_01438"/>
    </source>
</evidence>
<keyword evidence="3 11" id="KW-0808">Transferase</keyword>
<dbReference type="PATRIC" id="fig|1121307.3.peg.230"/>